<dbReference type="Gene3D" id="2.40.40.10">
    <property type="entry name" value="RlpA-like domain"/>
    <property type="match status" value="1"/>
</dbReference>
<dbReference type="PROSITE" id="PS51174">
    <property type="entry name" value="BARWIN_3"/>
    <property type="match status" value="1"/>
</dbReference>
<feature type="domain" description="Barwin" evidence="2">
    <location>
        <begin position="62"/>
        <end position="127"/>
    </location>
</feature>
<comment type="caution">
    <text evidence="3">The sequence shown here is derived from an EMBL/GenBank/DDBJ whole genome shotgun (WGS) entry which is preliminary data.</text>
</comment>
<protein>
    <recommendedName>
        <fullName evidence="2">Barwin domain-containing protein</fullName>
    </recommendedName>
</protein>
<evidence type="ECO:0000313" key="4">
    <source>
        <dbReference type="Proteomes" id="UP001341840"/>
    </source>
</evidence>
<proteinExistence type="predicted"/>
<reference evidence="3 4" key="1">
    <citation type="journal article" date="2023" name="Plants (Basel)">
        <title>Bridging the Gap: Combining Genomics and Transcriptomics Approaches to Understand Stylosanthes scabra, an Orphan Legume from the Brazilian Caatinga.</title>
        <authorList>
            <person name="Ferreira-Neto J.R.C."/>
            <person name="da Silva M.D."/>
            <person name="Binneck E."/>
            <person name="de Melo N.F."/>
            <person name="da Silva R.H."/>
            <person name="de Melo A.L.T.M."/>
            <person name="Pandolfi V."/>
            <person name="Bustamante F.O."/>
            <person name="Brasileiro-Vidal A.C."/>
            <person name="Benko-Iseppon A.M."/>
        </authorList>
    </citation>
    <scope>NUCLEOTIDE SEQUENCE [LARGE SCALE GENOMIC DNA]</scope>
    <source>
        <tissue evidence="3">Leaves</tissue>
    </source>
</reference>
<dbReference type="SUPFAM" id="SSF50685">
    <property type="entry name" value="Barwin-like endoglucanases"/>
    <property type="match status" value="1"/>
</dbReference>
<gene>
    <name evidence="3" type="ORF">PIB30_078386</name>
</gene>
<dbReference type="Proteomes" id="UP001341840">
    <property type="component" value="Unassembled WGS sequence"/>
</dbReference>
<keyword evidence="1" id="KW-1015">Disulfide bond</keyword>
<sequence length="127" mass="14085">MITDALGLGNRDNDGEEEPNLEAARFYELLDSTTKPLFDGCVHSKLSACVRMMISISLAYGQSASNVFASYHLYNPEQHNWDLLAESVYCATWDANKPLSWRSKYGWTAFCGPVGSHGKPSCGKCLR</sequence>
<dbReference type="InterPro" id="IPR044301">
    <property type="entry name" value="PR4"/>
</dbReference>
<keyword evidence="4" id="KW-1185">Reference proteome</keyword>
<dbReference type="Pfam" id="PF00967">
    <property type="entry name" value="Barwin"/>
    <property type="match status" value="1"/>
</dbReference>
<name>A0ABU6WP68_9FABA</name>
<accession>A0ABU6WP68</accession>
<feature type="non-terminal residue" evidence="3">
    <location>
        <position position="127"/>
    </location>
</feature>
<dbReference type="EMBL" id="JASCZI010182324">
    <property type="protein sequence ID" value="MED6187650.1"/>
    <property type="molecule type" value="Genomic_DNA"/>
</dbReference>
<dbReference type="PANTHER" id="PTHR46351:SF3">
    <property type="entry name" value="WOUND-INDUCED PROTEIN WIN2"/>
    <property type="match status" value="1"/>
</dbReference>
<dbReference type="PRINTS" id="PR00602">
    <property type="entry name" value="BARWIN"/>
</dbReference>
<dbReference type="InterPro" id="IPR036908">
    <property type="entry name" value="RlpA-like_sf"/>
</dbReference>
<evidence type="ECO:0000256" key="1">
    <source>
        <dbReference type="ARBA" id="ARBA00023157"/>
    </source>
</evidence>
<evidence type="ECO:0000259" key="2">
    <source>
        <dbReference type="PROSITE" id="PS51174"/>
    </source>
</evidence>
<dbReference type="InterPro" id="IPR001153">
    <property type="entry name" value="Barwin_dom"/>
</dbReference>
<organism evidence="3 4">
    <name type="scientific">Stylosanthes scabra</name>
    <dbReference type="NCBI Taxonomy" id="79078"/>
    <lineage>
        <taxon>Eukaryota</taxon>
        <taxon>Viridiplantae</taxon>
        <taxon>Streptophyta</taxon>
        <taxon>Embryophyta</taxon>
        <taxon>Tracheophyta</taxon>
        <taxon>Spermatophyta</taxon>
        <taxon>Magnoliopsida</taxon>
        <taxon>eudicotyledons</taxon>
        <taxon>Gunneridae</taxon>
        <taxon>Pentapetalae</taxon>
        <taxon>rosids</taxon>
        <taxon>fabids</taxon>
        <taxon>Fabales</taxon>
        <taxon>Fabaceae</taxon>
        <taxon>Papilionoideae</taxon>
        <taxon>50 kb inversion clade</taxon>
        <taxon>dalbergioids sensu lato</taxon>
        <taxon>Dalbergieae</taxon>
        <taxon>Pterocarpus clade</taxon>
        <taxon>Stylosanthes</taxon>
    </lineage>
</organism>
<dbReference type="PANTHER" id="PTHR46351">
    <property type="entry name" value="WOUND-INDUCED PROTEIN WIN2"/>
    <property type="match status" value="1"/>
</dbReference>
<evidence type="ECO:0000313" key="3">
    <source>
        <dbReference type="EMBL" id="MED6187650.1"/>
    </source>
</evidence>